<evidence type="ECO:0000259" key="5">
    <source>
        <dbReference type="PROSITE" id="PS50931"/>
    </source>
</evidence>
<evidence type="ECO:0000256" key="4">
    <source>
        <dbReference type="ARBA" id="ARBA00023163"/>
    </source>
</evidence>
<keyword evidence="2" id="KW-0805">Transcription regulation</keyword>
<evidence type="ECO:0000313" key="7">
    <source>
        <dbReference type="Proteomes" id="UP000470470"/>
    </source>
</evidence>
<dbReference type="AlphaFoldDB" id="A0A7K3WE13"/>
<keyword evidence="4" id="KW-0804">Transcription</keyword>
<dbReference type="CDD" id="cd08417">
    <property type="entry name" value="PBP2_Nitroaromatics_like"/>
    <property type="match status" value="1"/>
</dbReference>
<dbReference type="RefSeq" id="WP_162392169.1">
    <property type="nucleotide sequence ID" value="NZ_JAABOZ010000001.1"/>
</dbReference>
<reference evidence="6 7" key="1">
    <citation type="submission" date="2020-02" db="EMBL/GenBank/DDBJ databases">
        <title>The whole genome sequence of CPCC 205119.</title>
        <authorList>
            <person name="Jiang Z."/>
        </authorList>
    </citation>
    <scope>NUCLEOTIDE SEQUENCE [LARGE SCALE GENOMIC DNA]</scope>
    <source>
        <strain evidence="6 7">CPCC 205119</strain>
    </source>
</reference>
<keyword evidence="7" id="KW-1185">Reference proteome</keyword>
<dbReference type="InterPro" id="IPR036390">
    <property type="entry name" value="WH_DNA-bd_sf"/>
</dbReference>
<organism evidence="6 7">
    <name type="scientific">Goekera deserti</name>
    <dbReference type="NCBI Taxonomy" id="2497753"/>
    <lineage>
        <taxon>Bacteria</taxon>
        <taxon>Bacillati</taxon>
        <taxon>Actinomycetota</taxon>
        <taxon>Actinomycetes</taxon>
        <taxon>Geodermatophilales</taxon>
        <taxon>Geodermatophilaceae</taxon>
        <taxon>Goekera</taxon>
    </lineage>
</organism>
<dbReference type="EMBL" id="JAAGWK010000015">
    <property type="protein sequence ID" value="NEL54637.1"/>
    <property type="molecule type" value="Genomic_DNA"/>
</dbReference>
<dbReference type="GO" id="GO:0003700">
    <property type="term" value="F:DNA-binding transcription factor activity"/>
    <property type="evidence" value="ECO:0007669"/>
    <property type="project" value="InterPro"/>
</dbReference>
<dbReference type="PRINTS" id="PR00039">
    <property type="entry name" value="HTHLYSR"/>
</dbReference>
<name>A0A7K3WE13_9ACTN</name>
<dbReference type="InterPro" id="IPR036388">
    <property type="entry name" value="WH-like_DNA-bd_sf"/>
</dbReference>
<dbReference type="SUPFAM" id="SSF53850">
    <property type="entry name" value="Periplasmic binding protein-like II"/>
    <property type="match status" value="1"/>
</dbReference>
<dbReference type="Pfam" id="PF00126">
    <property type="entry name" value="HTH_1"/>
    <property type="match status" value="1"/>
</dbReference>
<comment type="similarity">
    <text evidence="1">Belongs to the LysR transcriptional regulatory family.</text>
</comment>
<proteinExistence type="inferred from homology"/>
<dbReference type="PANTHER" id="PTHR30118:SF15">
    <property type="entry name" value="TRANSCRIPTIONAL REGULATORY PROTEIN"/>
    <property type="match status" value="1"/>
</dbReference>
<dbReference type="InterPro" id="IPR050389">
    <property type="entry name" value="LysR-type_TF"/>
</dbReference>
<evidence type="ECO:0000256" key="1">
    <source>
        <dbReference type="ARBA" id="ARBA00009437"/>
    </source>
</evidence>
<comment type="caution">
    <text evidence="6">The sequence shown here is derived from an EMBL/GenBank/DDBJ whole genome shotgun (WGS) entry which is preliminary data.</text>
</comment>
<dbReference type="PANTHER" id="PTHR30118">
    <property type="entry name" value="HTH-TYPE TRANSCRIPTIONAL REGULATOR LEUO-RELATED"/>
    <property type="match status" value="1"/>
</dbReference>
<sequence length="312" mass="34482">MRELKSLDLNLLVSLDALLRERSVTRAADRLGLSQPSLSAALAKLRRHFRDELLVRRGNQYEWTPLAVQLNERVTVALDGASRVFAVQPDFDPSTAVHQYTLLSSDYSLAVLGQVIAGLLAERAPRISVRWDQVTTAAVDDASSSLRAVDGLIVPRGFITAVPHQDLYVDEWVCVGAVDNPLVGDSLTFEDLGRLPWVLTFHDRTAYSAPAQQMRLLGIELNVQMVIHGYLAVPHLLVGSNRLALLQGHLARQVAGPGSGLRVLTLPFEPVALVSALWWHPMYERDPQHIWLRSLLAEAGTLLTAAQHHQID</sequence>
<dbReference type="GO" id="GO:0003677">
    <property type="term" value="F:DNA binding"/>
    <property type="evidence" value="ECO:0007669"/>
    <property type="project" value="UniProtKB-KW"/>
</dbReference>
<accession>A0A7K3WE13</accession>
<evidence type="ECO:0000256" key="3">
    <source>
        <dbReference type="ARBA" id="ARBA00023125"/>
    </source>
</evidence>
<dbReference type="Proteomes" id="UP000470470">
    <property type="component" value="Unassembled WGS sequence"/>
</dbReference>
<protein>
    <submittedName>
        <fullName evidence="6">LysR family transcriptional regulator</fullName>
    </submittedName>
</protein>
<gene>
    <name evidence="6" type="ORF">G1H19_11555</name>
</gene>
<dbReference type="Pfam" id="PF03466">
    <property type="entry name" value="LysR_substrate"/>
    <property type="match status" value="1"/>
</dbReference>
<keyword evidence="3" id="KW-0238">DNA-binding</keyword>
<feature type="domain" description="HTH lysR-type" evidence="5">
    <location>
        <begin position="7"/>
        <end position="64"/>
    </location>
</feature>
<dbReference type="InterPro" id="IPR037402">
    <property type="entry name" value="YidZ_PBP2"/>
</dbReference>
<dbReference type="InterPro" id="IPR000847">
    <property type="entry name" value="LysR_HTH_N"/>
</dbReference>
<dbReference type="PROSITE" id="PS50931">
    <property type="entry name" value="HTH_LYSR"/>
    <property type="match status" value="1"/>
</dbReference>
<evidence type="ECO:0000256" key="2">
    <source>
        <dbReference type="ARBA" id="ARBA00023015"/>
    </source>
</evidence>
<dbReference type="Gene3D" id="1.10.10.10">
    <property type="entry name" value="Winged helix-like DNA-binding domain superfamily/Winged helix DNA-binding domain"/>
    <property type="match status" value="1"/>
</dbReference>
<evidence type="ECO:0000313" key="6">
    <source>
        <dbReference type="EMBL" id="NEL54637.1"/>
    </source>
</evidence>
<dbReference type="Gene3D" id="3.40.190.10">
    <property type="entry name" value="Periplasmic binding protein-like II"/>
    <property type="match status" value="2"/>
</dbReference>
<dbReference type="SUPFAM" id="SSF46785">
    <property type="entry name" value="Winged helix' DNA-binding domain"/>
    <property type="match status" value="1"/>
</dbReference>
<dbReference type="InterPro" id="IPR005119">
    <property type="entry name" value="LysR_subst-bd"/>
</dbReference>